<name>A0A934T1A2_9BURK</name>
<dbReference type="GO" id="GO:0055085">
    <property type="term" value="P:transmembrane transport"/>
    <property type="evidence" value="ECO:0007669"/>
    <property type="project" value="InterPro"/>
</dbReference>
<feature type="transmembrane region" description="Helical" evidence="7">
    <location>
        <begin position="134"/>
        <end position="152"/>
    </location>
</feature>
<evidence type="ECO:0000256" key="2">
    <source>
        <dbReference type="ARBA" id="ARBA00008034"/>
    </source>
</evidence>
<keyword evidence="3 6" id="KW-0812">Transmembrane</keyword>
<comment type="similarity">
    <text evidence="2 6">Belongs to the ABC-3 integral membrane protein family.</text>
</comment>
<evidence type="ECO:0000256" key="6">
    <source>
        <dbReference type="RuleBase" id="RU003943"/>
    </source>
</evidence>
<comment type="subcellular location">
    <subcellularLocation>
        <location evidence="6">Cell membrane</location>
        <topology evidence="6">Multi-pass membrane protein</topology>
    </subcellularLocation>
    <subcellularLocation>
        <location evidence="1">Membrane</location>
        <topology evidence="1">Multi-pass membrane protein</topology>
    </subcellularLocation>
</comment>
<feature type="transmembrane region" description="Helical" evidence="7">
    <location>
        <begin position="231"/>
        <end position="251"/>
    </location>
</feature>
<dbReference type="Proteomes" id="UP000622890">
    <property type="component" value="Unassembled WGS sequence"/>
</dbReference>
<dbReference type="GO" id="GO:0010043">
    <property type="term" value="P:response to zinc ion"/>
    <property type="evidence" value="ECO:0007669"/>
    <property type="project" value="TreeGrafter"/>
</dbReference>
<comment type="caution">
    <text evidence="8">The sequence shown here is derived from an EMBL/GenBank/DDBJ whole genome shotgun (WGS) entry which is preliminary data.</text>
</comment>
<dbReference type="GO" id="GO:0043190">
    <property type="term" value="C:ATP-binding cassette (ABC) transporter complex"/>
    <property type="evidence" value="ECO:0007669"/>
    <property type="project" value="InterPro"/>
</dbReference>
<dbReference type="Pfam" id="PF00950">
    <property type="entry name" value="ABC-3"/>
    <property type="match status" value="2"/>
</dbReference>
<feature type="transmembrane region" description="Helical" evidence="7">
    <location>
        <begin position="96"/>
        <end position="114"/>
    </location>
</feature>
<evidence type="ECO:0000313" key="9">
    <source>
        <dbReference type="Proteomes" id="UP000622890"/>
    </source>
</evidence>
<dbReference type="InterPro" id="IPR001626">
    <property type="entry name" value="ABC_TroCD"/>
</dbReference>
<dbReference type="SUPFAM" id="SSF81345">
    <property type="entry name" value="ABC transporter involved in vitamin B12 uptake, BtuC"/>
    <property type="match status" value="1"/>
</dbReference>
<dbReference type="RefSeq" id="WP_200598308.1">
    <property type="nucleotide sequence ID" value="NZ_JAEPBG010000031.1"/>
</dbReference>
<evidence type="ECO:0000256" key="3">
    <source>
        <dbReference type="ARBA" id="ARBA00022692"/>
    </source>
</evidence>
<sequence>MNPEGLDLSIIAPAFAAGALVLATHVPLGAQVLKRGIVFIDLAIAQIAALGVIIAGMAELEAGWIVQLAAASAAVLGALLLTWTERRWPEVQEAQIGVVFVLAATGSLLLLAHNPHGGEHLRDLLAGQILWVRFDQLLLPAIATIVIGFLAFRFEGRLPRVAFYLLFALAVTISVQLVGVYLVFASLIVPALAVRNYPAGRRIAIAFAVGIAGYALGLVLSLVYDLPSGALIVWCLAALAMLVHACGPRAGVAR</sequence>
<reference evidence="8" key="1">
    <citation type="submission" date="2021-01" db="EMBL/GenBank/DDBJ databases">
        <title>Genome sequence of strain Noviherbaspirillum sp. DKR-6.</title>
        <authorList>
            <person name="Chaudhary D.K."/>
        </authorList>
    </citation>
    <scope>NUCLEOTIDE SEQUENCE</scope>
    <source>
        <strain evidence="8">DKR-6</strain>
    </source>
</reference>
<dbReference type="InterPro" id="IPR037294">
    <property type="entry name" value="ABC_BtuC-like"/>
</dbReference>
<feature type="transmembrane region" description="Helical" evidence="7">
    <location>
        <begin position="64"/>
        <end position="84"/>
    </location>
</feature>
<feature type="transmembrane region" description="Helical" evidence="7">
    <location>
        <begin position="164"/>
        <end position="191"/>
    </location>
</feature>
<keyword evidence="4 7" id="KW-1133">Transmembrane helix</keyword>
<organism evidence="8 9">
    <name type="scientific">Noviherbaspirillum pedocola</name>
    <dbReference type="NCBI Taxonomy" id="2801341"/>
    <lineage>
        <taxon>Bacteria</taxon>
        <taxon>Pseudomonadati</taxon>
        <taxon>Pseudomonadota</taxon>
        <taxon>Betaproteobacteria</taxon>
        <taxon>Burkholderiales</taxon>
        <taxon>Oxalobacteraceae</taxon>
        <taxon>Noviherbaspirillum</taxon>
    </lineage>
</organism>
<keyword evidence="5 7" id="KW-0472">Membrane</keyword>
<accession>A0A934T1A2</accession>
<evidence type="ECO:0000256" key="1">
    <source>
        <dbReference type="ARBA" id="ARBA00004141"/>
    </source>
</evidence>
<feature type="transmembrane region" description="Helical" evidence="7">
    <location>
        <begin position="6"/>
        <end position="26"/>
    </location>
</feature>
<evidence type="ECO:0000256" key="7">
    <source>
        <dbReference type="SAM" id="Phobius"/>
    </source>
</evidence>
<gene>
    <name evidence="8" type="ORF">JJB74_30350</name>
</gene>
<dbReference type="PANTHER" id="PTHR30477:SF19">
    <property type="entry name" value="METAL ABC TRANSPORTER PERMEASE"/>
    <property type="match status" value="1"/>
</dbReference>
<evidence type="ECO:0000256" key="5">
    <source>
        <dbReference type="ARBA" id="ARBA00023136"/>
    </source>
</evidence>
<dbReference type="AlphaFoldDB" id="A0A934T1A2"/>
<proteinExistence type="inferred from homology"/>
<evidence type="ECO:0000256" key="4">
    <source>
        <dbReference type="ARBA" id="ARBA00022989"/>
    </source>
</evidence>
<dbReference type="EMBL" id="JAEPBG010000031">
    <property type="protein sequence ID" value="MBK4738936.1"/>
    <property type="molecule type" value="Genomic_DNA"/>
</dbReference>
<evidence type="ECO:0000313" key="8">
    <source>
        <dbReference type="EMBL" id="MBK4738936.1"/>
    </source>
</evidence>
<feature type="transmembrane region" description="Helical" evidence="7">
    <location>
        <begin position="38"/>
        <end position="58"/>
    </location>
</feature>
<protein>
    <submittedName>
        <fullName evidence="8">Metal ABC transporter permease</fullName>
    </submittedName>
</protein>
<keyword evidence="9" id="KW-1185">Reference proteome</keyword>
<dbReference type="PANTHER" id="PTHR30477">
    <property type="entry name" value="ABC-TRANSPORTER METAL-BINDING PROTEIN"/>
    <property type="match status" value="1"/>
</dbReference>
<keyword evidence="6" id="KW-0813">Transport</keyword>
<feature type="transmembrane region" description="Helical" evidence="7">
    <location>
        <begin position="203"/>
        <end position="224"/>
    </location>
</feature>